<accession>A0A1I4ZGV5</accession>
<dbReference type="EMBL" id="FOUR01000009">
    <property type="protein sequence ID" value="SFN49387.1"/>
    <property type="molecule type" value="Genomic_DNA"/>
</dbReference>
<evidence type="ECO:0000313" key="3">
    <source>
        <dbReference type="Proteomes" id="UP000199339"/>
    </source>
</evidence>
<protein>
    <submittedName>
        <fullName evidence="2">Uncharacterized protein</fullName>
    </submittedName>
</protein>
<dbReference type="Proteomes" id="UP000199339">
    <property type="component" value="Unassembled WGS sequence"/>
</dbReference>
<dbReference type="AlphaFoldDB" id="A0A1I4ZGV5"/>
<reference evidence="3" key="1">
    <citation type="submission" date="2016-10" db="EMBL/GenBank/DDBJ databases">
        <authorList>
            <person name="Varghese N."/>
            <person name="Submissions S."/>
        </authorList>
    </citation>
    <scope>NUCLEOTIDE SEQUENCE [LARGE SCALE GENOMIC DNA]</scope>
    <source>
        <strain evidence="3">CGMCC 1.6775</strain>
    </source>
</reference>
<dbReference type="RefSeq" id="WP_175497289.1">
    <property type="nucleotide sequence ID" value="NZ_FOUR01000009.1"/>
</dbReference>
<evidence type="ECO:0000256" key="1">
    <source>
        <dbReference type="SAM" id="Phobius"/>
    </source>
</evidence>
<keyword evidence="1" id="KW-0812">Transmembrane</keyword>
<organism evidence="2 3">
    <name type="scientific">Marinobacter pelagius</name>
    <dbReference type="NCBI Taxonomy" id="379482"/>
    <lineage>
        <taxon>Bacteria</taxon>
        <taxon>Pseudomonadati</taxon>
        <taxon>Pseudomonadota</taxon>
        <taxon>Gammaproteobacteria</taxon>
        <taxon>Pseudomonadales</taxon>
        <taxon>Marinobacteraceae</taxon>
        <taxon>Marinobacter</taxon>
    </lineage>
</organism>
<evidence type="ECO:0000313" key="2">
    <source>
        <dbReference type="EMBL" id="SFN49387.1"/>
    </source>
</evidence>
<name>A0A1I4ZGV5_9GAMM</name>
<gene>
    <name evidence="2" type="ORF">SAMN04487961_3221</name>
</gene>
<feature type="transmembrane region" description="Helical" evidence="1">
    <location>
        <begin position="6"/>
        <end position="24"/>
    </location>
</feature>
<keyword evidence="3" id="KW-1185">Reference proteome</keyword>
<sequence length="47" mass="5069">MSKSLILRIIVAIAIIGGGIFVIMKDEPRPPTGDINSIQPLPEQDNP</sequence>
<keyword evidence="1" id="KW-1133">Transmembrane helix</keyword>
<keyword evidence="1" id="KW-0472">Membrane</keyword>
<proteinExistence type="predicted"/>